<keyword evidence="2" id="KW-0812">Transmembrane</keyword>
<dbReference type="EMBL" id="PYSW02000010">
    <property type="protein sequence ID" value="KAG2388525.1"/>
    <property type="molecule type" value="Genomic_DNA"/>
</dbReference>
<dbReference type="AlphaFoldDB" id="A0AA88KM39"/>
<dbReference type="Proteomes" id="UP000816034">
    <property type="component" value="Unassembled WGS sequence"/>
</dbReference>
<keyword evidence="4" id="KW-1185">Reference proteome</keyword>
<name>A0AA88KM39_NAELO</name>
<dbReference type="RefSeq" id="XP_044552517.1">
    <property type="nucleotide sequence ID" value="XM_044696799.1"/>
</dbReference>
<dbReference type="GeneID" id="68093151"/>
<organism evidence="3 4">
    <name type="scientific">Naegleria lovaniensis</name>
    <name type="common">Amoeba</name>
    <dbReference type="NCBI Taxonomy" id="51637"/>
    <lineage>
        <taxon>Eukaryota</taxon>
        <taxon>Discoba</taxon>
        <taxon>Heterolobosea</taxon>
        <taxon>Tetramitia</taxon>
        <taxon>Eutetramitia</taxon>
        <taxon>Vahlkampfiidae</taxon>
        <taxon>Naegleria</taxon>
    </lineage>
</organism>
<gene>
    <name evidence="3" type="ORF">C9374_000689</name>
</gene>
<keyword evidence="2" id="KW-0472">Membrane</keyword>
<protein>
    <submittedName>
        <fullName evidence="3">Uncharacterized protein</fullName>
    </submittedName>
</protein>
<feature type="transmembrane region" description="Helical" evidence="2">
    <location>
        <begin position="32"/>
        <end position="52"/>
    </location>
</feature>
<proteinExistence type="predicted"/>
<evidence type="ECO:0000256" key="2">
    <source>
        <dbReference type="SAM" id="Phobius"/>
    </source>
</evidence>
<evidence type="ECO:0000313" key="3">
    <source>
        <dbReference type="EMBL" id="KAG2388525.1"/>
    </source>
</evidence>
<reference evidence="3 4" key="1">
    <citation type="journal article" date="2018" name="BMC Genomics">
        <title>The genome of Naegleria lovaniensis, the basis for a comparative approach to unravel pathogenicity factors of the human pathogenic amoeba N. fowleri.</title>
        <authorList>
            <person name="Liechti N."/>
            <person name="Schurch N."/>
            <person name="Bruggmann R."/>
            <person name="Wittwer M."/>
        </authorList>
    </citation>
    <scope>NUCLEOTIDE SEQUENCE [LARGE SCALE GENOMIC DNA]</scope>
    <source>
        <strain evidence="3 4">ATCC 30569</strain>
    </source>
</reference>
<comment type="caution">
    <text evidence="3">The sequence shown here is derived from an EMBL/GenBank/DDBJ whole genome shotgun (WGS) entry which is preliminary data.</text>
</comment>
<feature type="region of interest" description="Disordered" evidence="1">
    <location>
        <begin position="1"/>
        <end position="20"/>
    </location>
</feature>
<sequence length="693" mass="80071">MYATKRAFSSSSESENPVSRNKLSKSHRVRSWVLVITFTLLILYIIVFFELFRKVAKQSVVPDQDPKLLRHYEYEDASSIEQAKQELKTDIGGAQKSSSSWALKTLGNNDLLITNLLGETVNQNILSKTFIKTDKNVEFSIFQSCLEDRFNMPEQTLVTEKLQGIDVSNEMINGKYFVVWNTFGHKHPNGPIYSAGTSLINKSTQKLRVVALKWSLNYDDLTENEHVEGDICLVRKSKGESEVSSGSEVYCVHEMVRQPTKHIHTSRNDEMTWLDSGVEVKPNFIVRLNSVTECKGHPRGFHDKNWTRIDGQLIILTEKGVNYCMQKYQKEHQNISEEEVNKRMAPLVSVRSPIHDRSFVVTPFPAYGPYSTFVNNNYEIVSVRGCFVFLSFLSHGPAAFTELHVYKNNKLVWTHELILYESKNSVPTLRHMIPLPDTISKLNPKESLSMRVMCYTQDQVPHVIDFAVYALATGNLDIPNDRIILTWDISKDGMDDFFHYNTENFELRSEYTKQAHDTQYAFIGPIPNYDKMEVIEQNNEFSVLRFTRKQNALCVIVLVRHKDAVILQMKLCNEQLVPKSPPSLHCYGLIRKHEDDPTKDRLVRFRVDPQQRRVFISWSNNVKLLEEIEIGQTYEMEENRFFVSSVFVDIRKTNVFAIVDRRGQLPPHYFFYDNKANQWSDTHAIFGSPNSTV</sequence>
<accession>A0AA88KM39</accession>
<evidence type="ECO:0000256" key="1">
    <source>
        <dbReference type="SAM" id="MobiDB-lite"/>
    </source>
</evidence>
<keyword evidence="2" id="KW-1133">Transmembrane helix</keyword>
<evidence type="ECO:0000313" key="4">
    <source>
        <dbReference type="Proteomes" id="UP000816034"/>
    </source>
</evidence>